<name>A2CDD0_PROM3</name>
<evidence type="ECO:0000256" key="1">
    <source>
        <dbReference type="SAM" id="Phobius"/>
    </source>
</evidence>
<dbReference type="AlphaFoldDB" id="A2CDD0"/>
<gene>
    <name evidence="2" type="ordered locus">P9303_27601</name>
</gene>
<protein>
    <submittedName>
        <fullName evidence="2">Uncharacterized protein</fullName>
    </submittedName>
</protein>
<keyword evidence="1" id="KW-0472">Membrane</keyword>
<dbReference type="EMBL" id="CP000554">
    <property type="protein sequence ID" value="ABM79490.1"/>
    <property type="molecule type" value="Genomic_DNA"/>
</dbReference>
<accession>A2CDD0</accession>
<organism evidence="2 3">
    <name type="scientific">Prochlorococcus marinus (strain MIT 9303)</name>
    <dbReference type="NCBI Taxonomy" id="59922"/>
    <lineage>
        <taxon>Bacteria</taxon>
        <taxon>Bacillati</taxon>
        <taxon>Cyanobacteriota</taxon>
        <taxon>Cyanophyceae</taxon>
        <taxon>Synechococcales</taxon>
        <taxon>Prochlorococcaceae</taxon>
        <taxon>Prochlorococcus</taxon>
    </lineage>
</organism>
<dbReference type="Proteomes" id="UP000002274">
    <property type="component" value="Chromosome"/>
</dbReference>
<evidence type="ECO:0000313" key="3">
    <source>
        <dbReference type="Proteomes" id="UP000002274"/>
    </source>
</evidence>
<dbReference type="HOGENOM" id="CLU_3357743_0_0_3"/>
<dbReference type="KEGG" id="pmf:P9303_27601"/>
<proteinExistence type="predicted"/>
<keyword evidence="1" id="KW-0812">Transmembrane</keyword>
<evidence type="ECO:0000313" key="2">
    <source>
        <dbReference type="EMBL" id="ABM79490.1"/>
    </source>
</evidence>
<feature type="transmembrane region" description="Helical" evidence="1">
    <location>
        <begin position="6"/>
        <end position="29"/>
    </location>
</feature>
<sequence length="36" mass="3786">MPDLSLPTILAIAALVAFIPIAFGGFLAVKRRTITS</sequence>
<keyword evidence="1" id="KW-1133">Transmembrane helix</keyword>
<reference evidence="2 3" key="1">
    <citation type="journal article" date="2007" name="PLoS Genet.">
        <title>Patterns and implications of gene gain and loss in the evolution of Prochlorococcus.</title>
        <authorList>
            <person name="Kettler G.C."/>
            <person name="Martiny A.C."/>
            <person name="Huang K."/>
            <person name="Zucker J."/>
            <person name="Coleman M.L."/>
            <person name="Rodrigue S."/>
            <person name="Chen F."/>
            <person name="Lapidus A."/>
            <person name="Ferriera S."/>
            <person name="Johnson J."/>
            <person name="Steglich C."/>
            <person name="Church G.M."/>
            <person name="Richardson P."/>
            <person name="Chisholm S.W."/>
        </authorList>
    </citation>
    <scope>NUCLEOTIDE SEQUENCE [LARGE SCALE GENOMIC DNA]</scope>
    <source>
        <strain evidence="2 3">MIT 9303</strain>
    </source>
</reference>